<gene>
    <name evidence="2" type="ORF">E3N88_24829</name>
</gene>
<sequence>MQMHLKTSNSNKCCITKVMSTIGDLNPTPEPTPSDTIKQFYRFMNEKNVKRLENYLSDDCFFEDYSFPKPFTGKKEVVSFLKKLTTGMGQNVEFHVGHIYEGGDDLTAGVTWHLGIFTNRKPTNLSCA</sequence>
<protein>
    <recommendedName>
        <fullName evidence="1">SnoaL-like domain-containing protein</fullName>
    </recommendedName>
</protein>
<dbReference type="Pfam" id="PF12680">
    <property type="entry name" value="SnoaL_2"/>
    <property type="match status" value="1"/>
</dbReference>
<name>A0A5N6N5U4_9ASTR</name>
<evidence type="ECO:0000313" key="2">
    <source>
        <dbReference type="EMBL" id="KAD4384661.1"/>
    </source>
</evidence>
<dbReference type="PANTHER" id="PTHR33698">
    <property type="entry name" value="NUCLEAR TRANSPORT FACTOR 2 (NTF2)-LIKE PROTEIN"/>
    <property type="match status" value="1"/>
</dbReference>
<accession>A0A5N6N5U4</accession>
<feature type="domain" description="SnoaL-like" evidence="1">
    <location>
        <begin position="38"/>
        <end position="119"/>
    </location>
</feature>
<dbReference type="Gene3D" id="3.10.450.50">
    <property type="match status" value="1"/>
</dbReference>
<dbReference type="OrthoDB" id="1886670at2759"/>
<dbReference type="EMBL" id="SZYD01000013">
    <property type="protein sequence ID" value="KAD4384661.1"/>
    <property type="molecule type" value="Genomic_DNA"/>
</dbReference>
<comment type="caution">
    <text evidence="2">The sequence shown here is derived from an EMBL/GenBank/DDBJ whole genome shotgun (WGS) entry which is preliminary data.</text>
</comment>
<organism evidence="2 3">
    <name type="scientific">Mikania micrantha</name>
    <name type="common">bitter vine</name>
    <dbReference type="NCBI Taxonomy" id="192012"/>
    <lineage>
        <taxon>Eukaryota</taxon>
        <taxon>Viridiplantae</taxon>
        <taxon>Streptophyta</taxon>
        <taxon>Embryophyta</taxon>
        <taxon>Tracheophyta</taxon>
        <taxon>Spermatophyta</taxon>
        <taxon>Magnoliopsida</taxon>
        <taxon>eudicotyledons</taxon>
        <taxon>Gunneridae</taxon>
        <taxon>Pentapetalae</taxon>
        <taxon>asterids</taxon>
        <taxon>campanulids</taxon>
        <taxon>Asterales</taxon>
        <taxon>Asteraceae</taxon>
        <taxon>Asteroideae</taxon>
        <taxon>Heliantheae alliance</taxon>
        <taxon>Eupatorieae</taxon>
        <taxon>Mikania</taxon>
    </lineage>
</organism>
<evidence type="ECO:0000313" key="3">
    <source>
        <dbReference type="Proteomes" id="UP000326396"/>
    </source>
</evidence>
<dbReference type="CDD" id="cd00531">
    <property type="entry name" value="NTF2_like"/>
    <property type="match status" value="1"/>
</dbReference>
<dbReference type="Proteomes" id="UP000326396">
    <property type="component" value="Linkage Group LG3"/>
</dbReference>
<reference evidence="2 3" key="1">
    <citation type="submission" date="2019-05" db="EMBL/GenBank/DDBJ databases">
        <title>Mikania micrantha, genome provides insights into the molecular mechanism of rapid growth.</title>
        <authorList>
            <person name="Liu B."/>
        </authorList>
    </citation>
    <scope>NUCLEOTIDE SEQUENCE [LARGE SCALE GENOMIC DNA]</scope>
    <source>
        <strain evidence="2">NLD-2019</strain>
        <tissue evidence="2">Leaf</tissue>
    </source>
</reference>
<dbReference type="InterPro" id="IPR032710">
    <property type="entry name" value="NTF2-like_dom_sf"/>
</dbReference>
<dbReference type="AlphaFoldDB" id="A0A5N6N5U4"/>
<dbReference type="InterPro" id="IPR037401">
    <property type="entry name" value="SnoaL-like"/>
</dbReference>
<proteinExistence type="predicted"/>
<keyword evidence="3" id="KW-1185">Reference proteome</keyword>
<dbReference type="SUPFAM" id="SSF54427">
    <property type="entry name" value="NTF2-like"/>
    <property type="match status" value="1"/>
</dbReference>
<dbReference type="PANTHER" id="PTHR33698:SF1">
    <property type="entry name" value="NUCLEAR TRANSPORT FACTOR 2 (NTF2) FAMILY PROTEIN"/>
    <property type="match status" value="1"/>
</dbReference>
<evidence type="ECO:0000259" key="1">
    <source>
        <dbReference type="Pfam" id="PF12680"/>
    </source>
</evidence>